<dbReference type="CDD" id="cd00118">
    <property type="entry name" value="LysM"/>
    <property type="match status" value="1"/>
</dbReference>
<evidence type="ECO:0000313" key="3">
    <source>
        <dbReference type="EMBL" id="SDB94687.1"/>
    </source>
</evidence>
<feature type="chain" id="PRO_5011706512" evidence="1">
    <location>
        <begin position="26"/>
        <end position="109"/>
    </location>
</feature>
<dbReference type="OrthoDB" id="9794294at2"/>
<proteinExistence type="predicted"/>
<feature type="domain" description="LysM" evidence="2">
    <location>
        <begin position="33"/>
        <end position="83"/>
    </location>
</feature>
<reference evidence="4" key="1">
    <citation type="submission" date="2016-10" db="EMBL/GenBank/DDBJ databases">
        <authorList>
            <person name="Varghese N."/>
            <person name="Submissions S."/>
        </authorList>
    </citation>
    <scope>NUCLEOTIDE SEQUENCE [LARGE SCALE GENOMIC DNA]</scope>
    <source>
        <strain evidence="4">DSM 11005</strain>
    </source>
</reference>
<dbReference type="SUPFAM" id="SSF54106">
    <property type="entry name" value="LysM domain"/>
    <property type="match status" value="1"/>
</dbReference>
<dbReference type="PROSITE" id="PS51782">
    <property type="entry name" value="LYSM"/>
    <property type="match status" value="1"/>
</dbReference>
<dbReference type="Proteomes" id="UP000198943">
    <property type="component" value="Unassembled WGS sequence"/>
</dbReference>
<dbReference type="InterPro" id="IPR036779">
    <property type="entry name" value="LysM_dom_sf"/>
</dbReference>
<evidence type="ECO:0000313" key="4">
    <source>
        <dbReference type="Proteomes" id="UP000198943"/>
    </source>
</evidence>
<dbReference type="AlphaFoldDB" id="A0A1G6HK29"/>
<keyword evidence="4" id="KW-1185">Reference proteome</keyword>
<keyword evidence="1" id="KW-0732">Signal</keyword>
<dbReference type="Pfam" id="PF01476">
    <property type="entry name" value="LysM"/>
    <property type="match status" value="1"/>
</dbReference>
<feature type="signal peptide" evidence="1">
    <location>
        <begin position="1"/>
        <end position="25"/>
    </location>
</feature>
<evidence type="ECO:0000256" key="1">
    <source>
        <dbReference type="SAM" id="SignalP"/>
    </source>
</evidence>
<sequence>MKKFLLAFVLGAMLSGGFTYMTVSASPEIYEKQVVTVHTGDTLWDIAADWSGKEEDIREVILRIQKENKLTGSDLSVGQRLVIPVRKTVADVIAEQNERNAGRAQLAAK</sequence>
<gene>
    <name evidence="3" type="ORF">SAMN04487864_10133</name>
</gene>
<evidence type="ECO:0000259" key="2">
    <source>
        <dbReference type="PROSITE" id="PS51782"/>
    </source>
</evidence>
<organism evidence="3 4">
    <name type="scientific">Succiniclasticum ruminis</name>
    <dbReference type="NCBI Taxonomy" id="40841"/>
    <lineage>
        <taxon>Bacteria</taxon>
        <taxon>Bacillati</taxon>
        <taxon>Bacillota</taxon>
        <taxon>Negativicutes</taxon>
        <taxon>Acidaminococcales</taxon>
        <taxon>Acidaminococcaceae</taxon>
        <taxon>Succiniclasticum</taxon>
    </lineage>
</organism>
<dbReference type="Gene3D" id="3.10.350.10">
    <property type="entry name" value="LysM domain"/>
    <property type="match status" value="1"/>
</dbReference>
<protein>
    <submittedName>
        <fullName evidence="3">LysM domain-containing protein</fullName>
    </submittedName>
</protein>
<dbReference type="EMBL" id="FMYW01000001">
    <property type="protein sequence ID" value="SDB94687.1"/>
    <property type="molecule type" value="Genomic_DNA"/>
</dbReference>
<dbReference type="RefSeq" id="WP_093728831.1">
    <property type="nucleotide sequence ID" value="NZ_FMYW01000001.1"/>
</dbReference>
<dbReference type="InterPro" id="IPR018392">
    <property type="entry name" value="LysM"/>
</dbReference>
<name>A0A1G6HK29_9FIRM</name>
<accession>A0A1G6HK29</accession>